<dbReference type="PANTHER" id="PTHR43791">
    <property type="entry name" value="PERMEASE-RELATED"/>
    <property type="match status" value="1"/>
</dbReference>
<feature type="transmembrane region" description="Helical" evidence="7">
    <location>
        <begin position="446"/>
        <end position="467"/>
    </location>
</feature>
<evidence type="ECO:0000256" key="2">
    <source>
        <dbReference type="ARBA" id="ARBA00022448"/>
    </source>
</evidence>
<reference evidence="9 10" key="1">
    <citation type="submission" date="2023-08" db="EMBL/GenBank/DDBJ databases">
        <title>Black Yeasts Isolated from many extreme environments.</title>
        <authorList>
            <person name="Coleine C."/>
            <person name="Stajich J.E."/>
            <person name="Selbmann L."/>
        </authorList>
    </citation>
    <scope>NUCLEOTIDE SEQUENCE [LARGE SCALE GENOMIC DNA]</scope>
    <source>
        <strain evidence="9 10">CCFEE 5792</strain>
    </source>
</reference>
<feature type="transmembrane region" description="Helical" evidence="7">
    <location>
        <begin position="118"/>
        <end position="137"/>
    </location>
</feature>
<dbReference type="InterPro" id="IPR011701">
    <property type="entry name" value="MFS"/>
</dbReference>
<dbReference type="GO" id="GO:0016020">
    <property type="term" value="C:membrane"/>
    <property type="evidence" value="ECO:0007669"/>
    <property type="project" value="UniProtKB-SubCell"/>
</dbReference>
<organism evidence="9 10">
    <name type="scientific">Exophiala bonariae</name>
    <dbReference type="NCBI Taxonomy" id="1690606"/>
    <lineage>
        <taxon>Eukaryota</taxon>
        <taxon>Fungi</taxon>
        <taxon>Dikarya</taxon>
        <taxon>Ascomycota</taxon>
        <taxon>Pezizomycotina</taxon>
        <taxon>Eurotiomycetes</taxon>
        <taxon>Chaetothyriomycetidae</taxon>
        <taxon>Chaetothyriales</taxon>
        <taxon>Herpotrichiellaceae</taxon>
        <taxon>Exophiala</taxon>
    </lineage>
</organism>
<dbReference type="FunFam" id="1.20.1250.20:FF:000018">
    <property type="entry name" value="MFS transporter permease"/>
    <property type="match status" value="1"/>
</dbReference>
<evidence type="ECO:0000256" key="3">
    <source>
        <dbReference type="ARBA" id="ARBA00022692"/>
    </source>
</evidence>
<dbReference type="Pfam" id="PF07690">
    <property type="entry name" value="MFS_1"/>
    <property type="match status" value="1"/>
</dbReference>
<feature type="transmembrane region" description="Helical" evidence="7">
    <location>
        <begin position="181"/>
        <end position="202"/>
    </location>
</feature>
<protein>
    <recommendedName>
        <fullName evidence="8">Major facilitator superfamily (MFS) profile domain-containing protein</fullName>
    </recommendedName>
</protein>
<evidence type="ECO:0000256" key="5">
    <source>
        <dbReference type="ARBA" id="ARBA00023136"/>
    </source>
</evidence>
<comment type="caution">
    <text evidence="9">The sequence shown here is derived from an EMBL/GenBank/DDBJ whole genome shotgun (WGS) entry which is preliminary data.</text>
</comment>
<keyword evidence="10" id="KW-1185">Reference proteome</keyword>
<dbReference type="RefSeq" id="XP_064709100.1">
    <property type="nucleotide sequence ID" value="XM_064854374.1"/>
</dbReference>
<proteinExistence type="predicted"/>
<evidence type="ECO:0000256" key="1">
    <source>
        <dbReference type="ARBA" id="ARBA00004141"/>
    </source>
</evidence>
<sequence>MAEKVERPVDEIEKTSSHQDVPEELDNKTHVLEDWTPEEERKLVRKIDFRILPYLSLVFGLSLLDRSNISAAYIAGMSKDLELTIGSRYSIALLLFFPTYAICEIPSNLIIRRIGARWWLTFLIVCWGVCVLAMGFVRSWVPLTVLRMLLGIFEAGLFPGAIFIISAWYKTYETARRVSIFYMASLLASGFNGIISYLLSLIRSGDGIYRQGWRWIFIVEGAITIGCGLLAPFFLGEFPEKTRWLTDRQRHIATLRIANERSGREYEHPTLWQGLRLLMDWKVGVYALQYYIAASSVYSLAYFIPIILRQGMGFSYALSQILTSPPYLFTVAMSVLSAWLSDKMKLRWPFLCGHAAVGIFCDNRIVGLLIVLYAKPPGVRLFGIFLAVFGTQANIPGSLAYGQNQTALPHKKGLVAAAMITAGAAGGITGSTIFRAQDAPLYIPGMWATIGFQFLYFFGTMGMSLWFTKKNREADEKGVVLEGVPGFRYAP</sequence>
<dbReference type="PROSITE" id="PS50850">
    <property type="entry name" value="MFS"/>
    <property type="match status" value="1"/>
</dbReference>
<feature type="transmembrane region" description="Helical" evidence="7">
    <location>
        <begin position="149"/>
        <end position="169"/>
    </location>
</feature>
<evidence type="ECO:0000256" key="6">
    <source>
        <dbReference type="SAM" id="MobiDB-lite"/>
    </source>
</evidence>
<dbReference type="InterPro" id="IPR020846">
    <property type="entry name" value="MFS_dom"/>
</dbReference>
<keyword evidence="3 7" id="KW-0812">Transmembrane</keyword>
<feature type="transmembrane region" description="Helical" evidence="7">
    <location>
        <begin position="283"/>
        <end position="308"/>
    </location>
</feature>
<keyword evidence="5 7" id="KW-0472">Membrane</keyword>
<dbReference type="SUPFAM" id="SSF103473">
    <property type="entry name" value="MFS general substrate transporter"/>
    <property type="match status" value="1"/>
</dbReference>
<gene>
    <name evidence="9" type="ORF">LTR84_010840</name>
</gene>
<evidence type="ECO:0000313" key="9">
    <source>
        <dbReference type="EMBL" id="KAK5058577.1"/>
    </source>
</evidence>
<feature type="transmembrane region" description="Helical" evidence="7">
    <location>
        <begin position="413"/>
        <end position="434"/>
    </location>
</feature>
<dbReference type="Proteomes" id="UP001358417">
    <property type="component" value="Unassembled WGS sequence"/>
</dbReference>
<dbReference type="GO" id="GO:0022857">
    <property type="term" value="F:transmembrane transporter activity"/>
    <property type="evidence" value="ECO:0007669"/>
    <property type="project" value="InterPro"/>
</dbReference>
<evidence type="ECO:0000259" key="8">
    <source>
        <dbReference type="PROSITE" id="PS50850"/>
    </source>
</evidence>
<comment type="subcellular location">
    <subcellularLocation>
        <location evidence="1">Membrane</location>
        <topology evidence="1">Multi-pass membrane protein</topology>
    </subcellularLocation>
</comment>
<feature type="transmembrane region" description="Helical" evidence="7">
    <location>
        <begin position="348"/>
        <end position="373"/>
    </location>
</feature>
<feature type="transmembrane region" description="Helical" evidence="7">
    <location>
        <begin position="89"/>
        <end position="111"/>
    </location>
</feature>
<keyword evidence="2" id="KW-0813">Transport</keyword>
<keyword evidence="4 7" id="KW-1133">Transmembrane helix</keyword>
<dbReference type="PANTHER" id="PTHR43791:SF47">
    <property type="entry name" value="MAJOR FACILITATOR SUPERFAMILY (MFS) PROFILE DOMAIN-CONTAINING PROTEIN-RELATED"/>
    <property type="match status" value="1"/>
</dbReference>
<evidence type="ECO:0000256" key="4">
    <source>
        <dbReference type="ARBA" id="ARBA00022989"/>
    </source>
</evidence>
<dbReference type="EMBL" id="JAVRRD010000005">
    <property type="protein sequence ID" value="KAK5058577.1"/>
    <property type="molecule type" value="Genomic_DNA"/>
</dbReference>
<feature type="transmembrane region" description="Helical" evidence="7">
    <location>
        <begin position="214"/>
        <end position="235"/>
    </location>
</feature>
<dbReference type="Gene3D" id="1.20.1250.20">
    <property type="entry name" value="MFS general substrate transporter like domains"/>
    <property type="match status" value="2"/>
</dbReference>
<feature type="transmembrane region" description="Helical" evidence="7">
    <location>
        <begin position="314"/>
        <end position="336"/>
    </location>
</feature>
<dbReference type="GeneID" id="89978995"/>
<accession>A0AAV9NHJ2</accession>
<feature type="transmembrane region" description="Helical" evidence="7">
    <location>
        <begin position="379"/>
        <end position="401"/>
    </location>
</feature>
<dbReference type="AlphaFoldDB" id="A0AAV9NHJ2"/>
<evidence type="ECO:0000313" key="10">
    <source>
        <dbReference type="Proteomes" id="UP001358417"/>
    </source>
</evidence>
<evidence type="ECO:0000256" key="7">
    <source>
        <dbReference type="SAM" id="Phobius"/>
    </source>
</evidence>
<feature type="domain" description="Major facilitator superfamily (MFS) profile" evidence="8">
    <location>
        <begin position="51"/>
        <end position="463"/>
    </location>
</feature>
<feature type="region of interest" description="Disordered" evidence="6">
    <location>
        <begin position="1"/>
        <end position="23"/>
    </location>
</feature>
<name>A0AAV9NHJ2_9EURO</name>
<feature type="transmembrane region" description="Helical" evidence="7">
    <location>
        <begin position="51"/>
        <end position="69"/>
    </location>
</feature>
<dbReference type="InterPro" id="IPR036259">
    <property type="entry name" value="MFS_trans_sf"/>
</dbReference>